<evidence type="ECO:0000259" key="8">
    <source>
        <dbReference type="PROSITE" id="PS50049"/>
    </source>
</evidence>
<dbReference type="SUPFAM" id="SSF49842">
    <property type="entry name" value="TNF-like"/>
    <property type="match status" value="1"/>
</dbReference>
<organism evidence="9 10">
    <name type="scientific">Rhodnius prolixus</name>
    <name type="common">Triatomid bug</name>
    <dbReference type="NCBI Taxonomy" id="13249"/>
    <lineage>
        <taxon>Eukaryota</taxon>
        <taxon>Metazoa</taxon>
        <taxon>Ecdysozoa</taxon>
        <taxon>Arthropoda</taxon>
        <taxon>Hexapoda</taxon>
        <taxon>Insecta</taxon>
        <taxon>Pterygota</taxon>
        <taxon>Neoptera</taxon>
        <taxon>Paraneoptera</taxon>
        <taxon>Hemiptera</taxon>
        <taxon>Heteroptera</taxon>
        <taxon>Panheteroptera</taxon>
        <taxon>Cimicomorpha</taxon>
        <taxon>Reduviidae</taxon>
        <taxon>Triatominae</taxon>
        <taxon>Rhodnius</taxon>
    </lineage>
</organism>
<dbReference type="GO" id="GO:0006955">
    <property type="term" value="P:immune response"/>
    <property type="evidence" value="ECO:0007669"/>
    <property type="project" value="InterPro"/>
</dbReference>
<dbReference type="PROSITE" id="PS50049">
    <property type="entry name" value="THD_2"/>
    <property type="match status" value="1"/>
</dbReference>
<dbReference type="GO" id="GO:0005164">
    <property type="term" value="F:tumor necrosis factor receptor binding"/>
    <property type="evidence" value="ECO:0007669"/>
    <property type="project" value="InterPro"/>
</dbReference>
<feature type="domain" description="THD" evidence="8">
    <location>
        <begin position="155"/>
        <end position="290"/>
    </location>
</feature>
<dbReference type="InterPro" id="IPR008983">
    <property type="entry name" value="Tumour_necrosis_fac-like_dom"/>
</dbReference>
<dbReference type="InterPro" id="IPR051748">
    <property type="entry name" value="TNF_Ligand_Superfamily"/>
</dbReference>
<feature type="region of interest" description="Disordered" evidence="7">
    <location>
        <begin position="15"/>
        <end position="63"/>
    </location>
</feature>
<accession>T1I618</accession>
<protein>
    <submittedName>
        <fullName evidence="9">TNF_2 domain-containing protein</fullName>
    </submittedName>
</protein>
<reference evidence="9" key="1">
    <citation type="submission" date="2015-05" db="UniProtKB">
        <authorList>
            <consortium name="EnsemblMetazoa"/>
        </authorList>
    </citation>
    <scope>IDENTIFICATION</scope>
</reference>
<evidence type="ECO:0000313" key="10">
    <source>
        <dbReference type="Proteomes" id="UP000015103"/>
    </source>
</evidence>
<dbReference type="Proteomes" id="UP000015103">
    <property type="component" value="Unassembled WGS sequence"/>
</dbReference>
<dbReference type="PANTHER" id="PTHR15151:SF24">
    <property type="entry name" value="A PROLIFERATION-INDUCING LIGAND-LIKE PROTEIN-RELATED"/>
    <property type="match status" value="1"/>
</dbReference>
<evidence type="ECO:0000256" key="3">
    <source>
        <dbReference type="ARBA" id="ARBA00022514"/>
    </source>
</evidence>
<dbReference type="Pfam" id="PF00229">
    <property type="entry name" value="TNF"/>
    <property type="match status" value="1"/>
</dbReference>
<dbReference type="GO" id="GO:0005125">
    <property type="term" value="F:cytokine activity"/>
    <property type="evidence" value="ECO:0007669"/>
    <property type="project" value="UniProtKB-KW"/>
</dbReference>
<name>T1I618_RHOPR</name>
<dbReference type="HOGENOM" id="CLU_947700_0_0_1"/>
<evidence type="ECO:0000313" key="9">
    <source>
        <dbReference type="EnsemblMetazoa" id="RPRC011737-PA"/>
    </source>
</evidence>
<feature type="compositionally biased region" description="Acidic residues" evidence="7">
    <location>
        <begin position="28"/>
        <end position="43"/>
    </location>
</feature>
<dbReference type="AlphaFoldDB" id="T1I618"/>
<dbReference type="InParanoid" id="T1I618"/>
<comment type="subcellular location">
    <subcellularLocation>
        <location evidence="1">Secreted</location>
    </subcellularLocation>
</comment>
<keyword evidence="4" id="KW-0964">Secreted</keyword>
<sequence length="294" mass="33689">MPFIKPYAALEWHKKLSKSPPTAAGGTYDEEDEYYDDTYDYDYEDPKAPAVNSSSREKRSVDEHGGRVLNILHMRTHPIYQQAAENHKVLAKIVISGNEQDQQTPPTYVKLEPKEEEVHHGSNGHGHHHRKTDECEHVPVLAHFGADSGGAASIGLPHYEANHRMYHPEGVFRNWTPAAWVPHGRDGQIVLEEENIIVKQPGIYYLYAQIFYANSHDRSGFRVFVNHRPVFQCTTTTRNCHGSNHMKWNSCFTGGLVKLQEYDNITLREIEGDRYTVFEKTKSFFGLFRVAVRP</sequence>
<proteinExistence type="inferred from homology"/>
<dbReference type="InterPro" id="IPR006052">
    <property type="entry name" value="TNF_dom"/>
</dbReference>
<dbReference type="STRING" id="13249.T1I618"/>
<dbReference type="EnsemblMetazoa" id="RPRC011737-RA">
    <property type="protein sequence ID" value="RPRC011737-PA"/>
    <property type="gene ID" value="RPRC011737"/>
</dbReference>
<keyword evidence="5" id="KW-1015">Disulfide bond</keyword>
<dbReference type="GO" id="GO:0016020">
    <property type="term" value="C:membrane"/>
    <property type="evidence" value="ECO:0007669"/>
    <property type="project" value="InterPro"/>
</dbReference>
<evidence type="ECO:0000256" key="7">
    <source>
        <dbReference type="SAM" id="MobiDB-lite"/>
    </source>
</evidence>
<keyword evidence="6" id="KW-0325">Glycoprotein</keyword>
<dbReference type="EMBL" id="ACPB03011891">
    <property type="status" value="NOT_ANNOTATED_CDS"/>
    <property type="molecule type" value="Genomic_DNA"/>
</dbReference>
<evidence type="ECO:0000256" key="5">
    <source>
        <dbReference type="ARBA" id="ARBA00023157"/>
    </source>
</evidence>
<keyword evidence="10" id="KW-1185">Reference proteome</keyword>
<evidence type="ECO:0000256" key="1">
    <source>
        <dbReference type="ARBA" id="ARBA00004613"/>
    </source>
</evidence>
<evidence type="ECO:0000256" key="2">
    <source>
        <dbReference type="ARBA" id="ARBA00008670"/>
    </source>
</evidence>
<dbReference type="PANTHER" id="PTHR15151">
    <property type="entry name" value="PROTEIN EIGER"/>
    <property type="match status" value="1"/>
</dbReference>
<dbReference type="Gene3D" id="2.60.120.40">
    <property type="match status" value="1"/>
</dbReference>
<dbReference type="GO" id="GO:0005615">
    <property type="term" value="C:extracellular space"/>
    <property type="evidence" value="ECO:0007669"/>
    <property type="project" value="UniProtKB-KW"/>
</dbReference>
<dbReference type="eggNOG" id="ENOG502QUAV">
    <property type="taxonomic scope" value="Eukaryota"/>
</dbReference>
<evidence type="ECO:0000256" key="4">
    <source>
        <dbReference type="ARBA" id="ARBA00022525"/>
    </source>
</evidence>
<comment type="similarity">
    <text evidence="2">Belongs to the tumor necrosis factor family.</text>
</comment>
<keyword evidence="3" id="KW-0202">Cytokine</keyword>
<dbReference type="OMA" id="IFYANSH"/>
<dbReference type="VEuPathDB" id="VectorBase:RPRC011737"/>
<evidence type="ECO:0000256" key="6">
    <source>
        <dbReference type="ARBA" id="ARBA00023180"/>
    </source>
</evidence>